<organism evidence="2 3">
    <name type="scientific">Trichonephila inaurata madagascariensis</name>
    <dbReference type="NCBI Taxonomy" id="2747483"/>
    <lineage>
        <taxon>Eukaryota</taxon>
        <taxon>Metazoa</taxon>
        <taxon>Ecdysozoa</taxon>
        <taxon>Arthropoda</taxon>
        <taxon>Chelicerata</taxon>
        <taxon>Arachnida</taxon>
        <taxon>Araneae</taxon>
        <taxon>Araneomorphae</taxon>
        <taxon>Entelegynae</taxon>
        <taxon>Araneoidea</taxon>
        <taxon>Nephilidae</taxon>
        <taxon>Trichonephila</taxon>
        <taxon>Trichonephila inaurata</taxon>
    </lineage>
</organism>
<protein>
    <submittedName>
        <fullName evidence="2">Uncharacterized protein</fullName>
    </submittedName>
</protein>
<feature type="region of interest" description="Disordered" evidence="1">
    <location>
        <begin position="1"/>
        <end position="102"/>
    </location>
</feature>
<name>A0A8X6YDD7_9ARAC</name>
<keyword evidence="3" id="KW-1185">Reference proteome</keyword>
<evidence type="ECO:0000313" key="3">
    <source>
        <dbReference type="Proteomes" id="UP000886998"/>
    </source>
</evidence>
<sequence length="102" mass="11022">MPAPASQPKRKRKDRQPASSPRKDALRRRHARAFRSQTTPPLPISGTLGLLYGGKGNRQPREGSEEKNDNKTGRGGKQQPTAPAAGWRAAPGSVRKTTALLS</sequence>
<gene>
    <name evidence="2" type="ORF">TNIN_270121</name>
</gene>
<evidence type="ECO:0000313" key="2">
    <source>
        <dbReference type="EMBL" id="GFY70238.1"/>
    </source>
</evidence>
<feature type="compositionally biased region" description="Basic and acidic residues" evidence="1">
    <location>
        <begin position="59"/>
        <end position="72"/>
    </location>
</feature>
<reference evidence="2" key="1">
    <citation type="submission" date="2020-08" db="EMBL/GenBank/DDBJ databases">
        <title>Multicomponent nature underlies the extraordinary mechanical properties of spider dragline silk.</title>
        <authorList>
            <person name="Kono N."/>
            <person name="Nakamura H."/>
            <person name="Mori M."/>
            <person name="Yoshida Y."/>
            <person name="Ohtoshi R."/>
            <person name="Malay A.D."/>
            <person name="Moran D.A.P."/>
            <person name="Tomita M."/>
            <person name="Numata K."/>
            <person name="Arakawa K."/>
        </authorList>
    </citation>
    <scope>NUCLEOTIDE SEQUENCE</scope>
</reference>
<evidence type="ECO:0000256" key="1">
    <source>
        <dbReference type="SAM" id="MobiDB-lite"/>
    </source>
</evidence>
<dbReference type="Proteomes" id="UP000886998">
    <property type="component" value="Unassembled WGS sequence"/>
</dbReference>
<proteinExistence type="predicted"/>
<comment type="caution">
    <text evidence="2">The sequence shown here is derived from an EMBL/GenBank/DDBJ whole genome shotgun (WGS) entry which is preliminary data.</text>
</comment>
<accession>A0A8X6YDD7</accession>
<dbReference type="EMBL" id="BMAV01018122">
    <property type="protein sequence ID" value="GFY70238.1"/>
    <property type="molecule type" value="Genomic_DNA"/>
</dbReference>
<dbReference type="AlphaFoldDB" id="A0A8X6YDD7"/>